<dbReference type="KEGG" id="hcv:FTV88_0115"/>
<feature type="transmembrane region" description="Helical" evidence="1">
    <location>
        <begin position="20"/>
        <end position="37"/>
    </location>
</feature>
<evidence type="ECO:0000256" key="1">
    <source>
        <dbReference type="SAM" id="Phobius"/>
    </source>
</evidence>
<dbReference type="EMBL" id="CP045875">
    <property type="protein sequence ID" value="QGG46294.1"/>
    <property type="molecule type" value="Genomic_DNA"/>
</dbReference>
<keyword evidence="1" id="KW-0812">Transmembrane</keyword>
<evidence type="ECO:0000313" key="3">
    <source>
        <dbReference type="Proteomes" id="UP000366051"/>
    </source>
</evidence>
<keyword evidence="1" id="KW-1133">Transmembrane helix</keyword>
<name>A0A5Q2MVP0_9FIRM</name>
<keyword evidence="1" id="KW-0472">Membrane</keyword>
<evidence type="ECO:0000313" key="2">
    <source>
        <dbReference type="EMBL" id="QGG46294.1"/>
    </source>
</evidence>
<gene>
    <name evidence="2" type="ORF">FTV88_0115</name>
</gene>
<sequence>MVVPDPLYSFPTGVGEISFPPFFVPLFKTGHAFVFLAKMSERI</sequence>
<dbReference type="AlphaFoldDB" id="A0A5Q2MVP0"/>
<accession>A0A5Q2MVP0</accession>
<protein>
    <submittedName>
        <fullName evidence="2">Uncharacterized protein</fullName>
    </submittedName>
</protein>
<organism evidence="2 3">
    <name type="scientific">Heliorestis convoluta</name>
    <dbReference type="NCBI Taxonomy" id="356322"/>
    <lineage>
        <taxon>Bacteria</taxon>
        <taxon>Bacillati</taxon>
        <taxon>Bacillota</taxon>
        <taxon>Clostridia</taxon>
        <taxon>Eubacteriales</taxon>
        <taxon>Heliobacteriaceae</taxon>
        <taxon>Heliorestis</taxon>
    </lineage>
</organism>
<proteinExistence type="predicted"/>
<dbReference type="Proteomes" id="UP000366051">
    <property type="component" value="Chromosome"/>
</dbReference>
<reference evidence="3" key="1">
    <citation type="submission" date="2019-11" db="EMBL/GenBank/DDBJ databases">
        <title>Genome sequence of Heliorestis convoluta strain HH, an alkaliphilic and minimalistic phototrophic bacterium from a soda lake in Egypt.</title>
        <authorList>
            <person name="Dewey E.D."/>
            <person name="Stokes L.M."/>
            <person name="Burchell B.M."/>
            <person name="Shaffer K.N."/>
            <person name="Huntington A.M."/>
            <person name="Baker J.M."/>
            <person name="Nadendla S."/>
            <person name="Giglio M.G."/>
            <person name="Touchman J.W."/>
            <person name="Blankenship R.E."/>
            <person name="Madigan M.T."/>
            <person name="Sattley W.M."/>
        </authorList>
    </citation>
    <scope>NUCLEOTIDE SEQUENCE [LARGE SCALE GENOMIC DNA]</scope>
    <source>
        <strain evidence="3">HH</strain>
    </source>
</reference>
<keyword evidence="3" id="KW-1185">Reference proteome</keyword>